<protein>
    <submittedName>
        <fullName evidence="3">Helicase conserved C-terminal domain</fullName>
    </submittedName>
</protein>
<keyword evidence="3" id="KW-0347">Helicase</keyword>
<evidence type="ECO:0000313" key="3">
    <source>
        <dbReference type="EMBL" id="VTO11296.1"/>
    </source>
</evidence>
<dbReference type="Gene3D" id="3.40.50.300">
    <property type="entry name" value="P-loop containing nucleotide triphosphate hydrolases"/>
    <property type="match status" value="1"/>
</dbReference>
<feature type="region of interest" description="Disordered" evidence="1">
    <location>
        <begin position="1008"/>
        <end position="1045"/>
    </location>
</feature>
<evidence type="ECO:0000313" key="4">
    <source>
        <dbReference type="Proteomes" id="UP000309952"/>
    </source>
</evidence>
<dbReference type="SMART" id="SM00490">
    <property type="entry name" value="HELICc"/>
    <property type="match status" value="1"/>
</dbReference>
<evidence type="ECO:0000256" key="1">
    <source>
        <dbReference type="SAM" id="MobiDB-lite"/>
    </source>
</evidence>
<proteinExistence type="predicted"/>
<evidence type="ECO:0000259" key="2">
    <source>
        <dbReference type="SMART" id="SM00490"/>
    </source>
</evidence>
<accession>A0A4P1JVW6</accession>
<gene>
    <name evidence="3" type="ORF">NCTC9239_00325</name>
</gene>
<keyword evidence="4" id="KW-1185">Reference proteome</keyword>
<keyword evidence="3" id="KW-0378">Hydrolase</keyword>
<keyword evidence="3" id="KW-0067">ATP-binding</keyword>
<keyword evidence="3" id="KW-0547">Nucleotide-binding</keyword>
<name>A0A4P1JVW6_9CAUL</name>
<dbReference type="KEGG" id="bvy:NCTC9239_00325"/>
<reference evidence="3 4" key="1">
    <citation type="submission" date="2019-04" db="EMBL/GenBank/DDBJ databases">
        <authorList>
            <consortium name="Pathogen Informatics"/>
        </authorList>
    </citation>
    <scope>NUCLEOTIDE SEQUENCE [LARGE SCALE GENOMIC DNA]</scope>
    <source>
        <strain evidence="3 4">NCTC9239</strain>
    </source>
</reference>
<dbReference type="EMBL" id="LR588407">
    <property type="protein sequence ID" value="VTO11296.1"/>
    <property type="molecule type" value="Genomic_DNA"/>
</dbReference>
<sequence>MVILKLRAGGLVTFKDGEFIGASDAEGSRYEAAERFVRYLENRIQQDARGDLETESPVDPTGRYWLGRLGPKDFVTRPDDRGDRLEPCAIGFRIKPKRAGPWTFAVKCRFVLWHRRRSGDTSGLAWAWDKTEPVEIVVPITAEAHAGVQVFGAEQFDMALAAAGAPSLSADIRVRATIRSDETSSLEITLVNTSPEEKELADGRFFEAEVAIRGLEHVPFALESLPDSFRFNRNVAAYGINCGVEVQGDVIRTIDGPAMTRSRPDFWPSKEPQPDLTFESLAKAPDASANALVDIFNRWAADVWSAKTLATRAASEGWSTGMKREAADASAEFQDELHRVRRGAELLASDPELNTAFRLMNQAMGISARGRYSAWRPFQFAFLLANLQCLVDPHAESEIVDIVWFATGGGKTETYLGLLLTAAFLDRMRGKLSGVTAWSRFPLRMLSLQQTQRFANALAAAELVRRDTGIAGDQFSLGFLVGGSATPNRIKKESPRPNEDADKIEERMNPFKLLDVCPFCRSRDLKTEFDRALWRLDHLCTNTECPTHSEPLPIHVVDDEIWRFLPTVVIGTLDKAANIARQTGMRGMLASPMGLCTKPGHGYTYATRGDFPNGCMVPDCKGGKPGPLPIAAELYPASFRLQDELHLLRDSLGAVDAHYECAMDGIQSELTGSKPKILASSATLSGYAKQIEVLYRRAARVFPQPPPVDGQGFWAADSGKAMRRYLALAPRRLTVEFVVDRLVVTLQSAIRRLVGDPAAICAELQIDPSFAPFLVNLYGTNVVYGNTLQDIDAVVRSSETQYAELNPPPNVATLTGRTDFEEVRATLDRLEAPEADYEKRLHLIAASSMMSHGVDIDRLNVMVMLAFPLGVAEFIQATARVGRRWPGLVIVVPKMTRERDASVYRAFPEFISHGDRFVEPIPITRKSRRVLERTISGLELARITLIHEPASGGRLTTIRALNDYARRQPNMLADDERAIASDLGVTGDDEFMRDQLHRWFQQFARSLREPPPDSRFLSDLSPTGSPMTSLRDVEEQAPVKGDSTR</sequence>
<dbReference type="Pfam" id="PF00271">
    <property type="entry name" value="Helicase_C"/>
    <property type="match status" value="1"/>
</dbReference>
<dbReference type="InterPro" id="IPR001650">
    <property type="entry name" value="Helicase_C-like"/>
</dbReference>
<feature type="domain" description="Helicase C-terminal" evidence="2">
    <location>
        <begin position="799"/>
        <end position="885"/>
    </location>
</feature>
<dbReference type="InterPro" id="IPR027417">
    <property type="entry name" value="P-loop_NTPase"/>
</dbReference>
<organism evidence="3 4">
    <name type="scientific">Brevundimonas vancanneytii</name>
    <dbReference type="NCBI Taxonomy" id="1325724"/>
    <lineage>
        <taxon>Bacteria</taxon>
        <taxon>Pseudomonadati</taxon>
        <taxon>Pseudomonadota</taxon>
        <taxon>Alphaproteobacteria</taxon>
        <taxon>Caulobacterales</taxon>
        <taxon>Caulobacteraceae</taxon>
        <taxon>Brevundimonas</taxon>
    </lineage>
</organism>
<dbReference type="SUPFAM" id="SSF52540">
    <property type="entry name" value="P-loop containing nucleoside triphosphate hydrolases"/>
    <property type="match status" value="1"/>
</dbReference>
<dbReference type="Proteomes" id="UP000309952">
    <property type="component" value="Chromosome"/>
</dbReference>
<dbReference type="GO" id="GO:0004386">
    <property type="term" value="F:helicase activity"/>
    <property type="evidence" value="ECO:0007669"/>
    <property type="project" value="UniProtKB-KW"/>
</dbReference>
<dbReference type="AlphaFoldDB" id="A0A4P1JVW6"/>